<dbReference type="GO" id="GO:0005524">
    <property type="term" value="F:ATP binding"/>
    <property type="evidence" value="ECO:0007669"/>
    <property type="project" value="UniProtKB-UniRule"/>
</dbReference>
<keyword evidence="4" id="KW-1185">Reference proteome</keyword>
<dbReference type="InterPro" id="IPR011761">
    <property type="entry name" value="ATP-grasp"/>
</dbReference>
<gene>
    <name evidence="3" type="ORF">RSSM_05202</name>
</gene>
<proteinExistence type="predicted"/>
<reference evidence="3 4" key="1">
    <citation type="journal article" date="2013" name="Mar. Genomics">
        <title>Expression of sulfatases in Rhodopirellula baltica and the diversity of sulfatases in the genus Rhodopirellula.</title>
        <authorList>
            <person name="Wegner C.E."/>
            <person name="Richter-Heitmann T."/>
            <person name="Klindworth A."/>
            <person name="Klockow C."/>
            <person name="Richter M."/>
            <person name="Achstetter T."/>
            <person name="Glockner F.O."/>
            <person name="Harder J."/>
        </authorList>
    </citation>
    <scope>NUCLEOTIDE SEQUENCE [LARGE SCALE GENOMIC DNA]</scope>
    <source>
        <strain evidence="3 4">SM41</strain>
    </source>
</reference>
<name>M5TVW9_9BACT</name>
<evidence type="ECO:0000313" key="4">
    <source>
        <dbReference type="Proteomes" id="UP000011885"/>
    </source>
</evidence>
<feature type="domain" description="ATP-grasp" evidence="2">
    <location>
        <begin position="123"/>
        <end position="305"/>
    </location>
</feature>
<comment type="caution">
    <text evidence="3">The sequence shown here is derived from an EMBL/GenBank/DDBJ whole genome shotgun (WGS) entry which is preliminary data.</text>
</comment>
<keyword evidence="1" id="KW-0067">ATP-binding</keyword>
<dbReference type="SUPFAM" id="SSF56059">
    <property type="entry name" value="Glutathione synthetase ATP-binding domain-like"/>
    <property type="match status" value="1"/>
</dbReference>
<dbReference type="PATRIC" id="fig|1263870.3.peg.5504"/>
<evidence type="ECO:0000259" key="2">
    <source>
        <dbReference type="PROSITE" id="PS50975"/>
    </source>
</evidence>
<dbReference type="EMBL" id="ANOH01000361">
    <property type="protein sequence ID" value="EMI53352.1"/>
    <property type="molecule type" value="Genomic_DNA"/>
</dbReference>
<evidence type="ECO:0000256" key="1">
    <source>
        <dbReference type="PROSITE-ProRule" id="PRU00409"/>
    </source>
</evidence>
<accession>M5TVW9</accession>
<dbReference type="GO" id="GO:0046872">
    <property type="term" value="F:metal ion binding"/>
    <property type="evidence" value="ECO:0007669"/>
    <property type="project" value="InterPro"/>
</dbReference>
<evidence type="ECO:0000313" key="3">
    <source>
        <dbReference type="EMBL" id="EMI53352.1"/>
    </source>
</evidence>
<dbReference type="PROSITE" id="PS50975">
    <property type="entry name" value="ATP_GRASP"/>
    <property type="match status" value="1"/>
</dbReference>
<sequence length="423" mass="46855">MNRTIENPRILLSEGSSNSARQTLYGLARDSHVDILDPSPWCQCRFSTRVSRRIKCPQIAKDPVGYVRCVAELVHRERYDVLFPTHEQVYAFSRFRSQFLKQVGLAVPEFEAIQRVQSKAEFALLMEELVLPTPVSRVVHSKSELFAHTDFPCFLKVAHSTASLGVERVSDPVALEETVKRFEAAGVWREGLPIVLQQPAPGTQAEVGAVFQDGRMVAVACADVLATGIGGGPALRITANHSPVIEHVERFGNALKWHGPLSLEYFYDAHAEQPYYIECNPRIGESYNSLAGGVNLCDATVRISMGEQVNRVPDVRPGVLTHNGFIVTIADAYNGASRIELLRKLWAHWNRRDGGQSEMTRLKDDWLSAVPATAVITMLLVNPNAAKGLAKGTVDNYSLPHHAARIIEDLPSETIEEIETILS</sequence>
<dbReference type="Proteomes" id="UP000011885">
    <property type="component" value="Unassembled WGS sequence"/>
</dbReference>
<dbReference type="AlphaFoldDB" id="M5TVW9"/>
<organism evidence="3 4">
    <name type="scientific">Rhodopirellula sallentina SM41</name>
    <dbReference type="NCBI Taxonomy" id="1263870"/>
    <lineage>
        <taxon>Bacteria</taxon>
        <taxon>Pseudomonadati</taxon>
        <taxon>Planctomycetota</taxon>
        <taxon>Planctomycetia</taxon>
        <taxon>Pirellulales</taxon>
        <taxon>Pirellulaceae</taxon>
        <taxon>Rhodopirellula</taxon>
    </lineage>
</organism>
<keyword evidence="1" id="KW-0547">Nucleotide-binding</keyword>
<dbReference type="Gene3D" id="3.30.470.20">
    <property type="entry name" value="ATP-grasp fold, B domain"/>
    <property type="match status" value="1"/>
</dbReference>
<protein>
    <recommendedName>
        <fullName evidence="2">ATP-grasp domain-containing protein</fullName>
    </recommendedName>
</protein>
<dbReference type="OrthoDB" id="2210549at2"/>